<accession>A0A3B3XCF3</accession>
<feature type="compositionally biased region" description="Polar residues" evidence="1">
    <location>
        <begin position="82"/>
        <end position="95"/>
    </location>
</feature>
<protein>
    <recommendedName>
        <fullName evidence="2">DUF4939 domain-containing protein</fullName>
    </recommendedName>
</protein>
<evidence type="ECO:0000256" key="1">
    <source>
        <dbReference type="SAM" id="MobiDB-lite"/>
    </source>
</evidence>
<reference evidence="3" key="2">
    <citation type="submission" date="2025-09" db="UniProtKB">
        <authorList>
            <consortium name="Ensembl"/>
        </authorList>
    </citation>
    <scope>IDENTIFICATION</scope>
</reference>
<keyword evidence="4" id="KW-1185">Reference proteome</keyword>
<dbReference type="Ensembl" id="ENSPMET00000031886.1">
    <property type="protein sequence ID" value="ENSPMEP00000012644.1"/>
    <property type="gene ID" value="ENSPMEG00000014849.1"/>
</dbReference>
<evidence type="ECO:0000259" key="2">
    <source>
        <dbReference type="Pfam" id="PF16297"/>
    </source>
</evidence>
<dbReference type="Pfam" id="PF16297">
    <property type="entry name" value="DUF4939"/>
    <property type="match status" value="1"/>
</dbReference>
<dbReference type="AlphaFoldDB" id="A0A3B3XCF3"/>
<feature type="region of interest" description="Disordered" evidence="1">
    <location>
        <begin position="82"/>
        <end position="101"/>
    </location>
</feature>
<sequence>GAKTNFLSGGPRFLAATATGVVHSTSSECRPPNPERFSGDVSKFRGFLFQCTILFNHSPHCFSHDGAKISFIISHLSGQALDWSTPSDNPPNCSAESPDLR</sequence>
<evidence type="ECO:0000313" key="3">
    <source>
        <dbReference type="Ensembl" id="ENSPMEP00000012644.1"/>
    </source>
</evidence>
<proteinExistence type="predicted"/>
<organism evidence="3 4">
    <name type="scientific">Poecilia mexicana</name>
    <dbReference type="NCBI Taxonomy" id="48701"/>
    <lineage>
        <taxon>Eukaryota</taxon>
        <taxon>Metazoa</taxon>
        <taxon>Chordata</taxon>
        <taxon>Craniata</taxon>
        <taxon>Vertebrata</taxon>
        <taxon>Euteleostomi</taxon>
        <taxon>Actinopterygii</taxon>
        <taxon>Neopterygii</taxon>
        <taxon>Teleostei</taxon>
        <taxon>Neoteleostei</taxon>
        <taxon>Acanthomorphata</taxon>
        <taxon>Ovalentaria</taxon>
        <taxon>Atherinomorphae</taxon>
        <taxon>Cyprinodontiformes</taxon>
        <taxon>Poeciliidae</taxon>
        <taxon>Poeciliinae</taxon>
        <taxon>Poecilia</taxon>
    </lineage>
</organism>
<dbReference type="STRING" id="48701.ENSPMEP00000012644"/>
<feature type="domain" description="DUF4939" evidence="2">
    <location>
        <begin position="26"/>
        <end position="86"/>
    </location>
</feature>
<evidence type="ECO:0000313" key="4">
    <source>
        <dbReference type="Proteomes" id="UP000261480"/>
    </source>
</evidence>
<dbReference type="Proteomes" id="UP000261480">
    <property type="component" value="Unplaced"/>
</dbReference>
<dbReference type="InterPro" id="IPR032549">
    <property type="entry name" value="DUF4939"/>
</dbReference>
<reference evidence="3" key="1">
    <citation type="submission" date="2025-08" db="UniProtKB">
        <authorList>
            <consortium name="Ensembl"/>
        </authorList>
    </citation>
    <scope>IDENTIFICATION</scope>
</reference>
<name>A0A3B3XCF3_9TELE</name>